<dbReference type="AlphaFoldDB" id="A0A817FCZ3"/>
<reference evidence="2" key="1">
    <citation type="submission" date="2021-02" db="EMBL/GenBank/DDBJ databases">
        <authorList>
            <person name="Bekaert M."/>
        </authorList>
    </citation>
    <scope>NUCLEOTIDE SEQUENCE</scope>
    <source>
        <strain evidence="2">IoA-00</strain>
    </source>
</reference>
<dbReference type="EMBL" id="CAJNVT010000111">
    <property type="protein sequence ID" value="CAF2745743.1"/>
    <property type="molecule type" value="Genomic_DNA"/>
</dbReference>
<evidence type="ECO:0000256" key="1">
    <source>
        <dbReference type="SAM" id="MobiDB-lite"/>
    </source>
</evidence>
<evidence type="ECO:0000313" key="2">
    <source>
        <dbReference type="EMBL" id="CAF2745743.1"/>
    </source>
</evidence>
<feature type="region of interest" description="Disordered" evidence="1">
    <location>
        <begin position="235"/>
        <end position="275"/>
    </location>
</feature>
<sequence>MASPKVIAIDFTQKLCPLCDFEGFTNAGLRVHINVRHPDEWKAYRAVYYARASRIDDETYKVIAIMEKQLCEARAKEARQNLCCWLSQLFPFSLDHIRKIKKHKGYRAQLKLLKTIPKPHYSMFHQIKKLKCVNKWSSEELKKLAKLEVRFTLENPGACKEKLQAFIHDYFVYRPKVTIKKKLLDPEHKCRVDDLLKYSAHSNVISIQWDGLDSIEESSHVVAGADRSELIDSATHSINPPKTLKKGERLKKKRIRDDFDPPHSQGIKKKQKRVT</sequence>
<feature type="compositionally biased region" description="Basic residues" evidence="1">
    <location>
        <begin position="266"/>
        <end position="275"/>
    </location>
</feature>
<organism evidence="2 3">
    <name type="scientific">Lepeophtheirus salmonis</name>
    <name type="common">Salmon louse</name>
    <name type="synonym">Caligus salmonis</name>
    <dbReference type="NCBI Taxonomy" id="72036"/>
    <lineage>
        <taxon>Eukaryota</taxon>
        <taxon>Metazoa</taxon>
        <taxon>Ecdysozoa</taxon>
        <taxon>Arthropoda</taxon>
        <taxon>Crustacea</taxon>
        <taxon>Multicrustacea</taxon>
        <taxon>Hexanauplia</taxon>
        <taxon>Copepoda</taxon>
        <taxon>Siphonostomatoida</taxon>
        <taxon>Caligidae</taxon>
        <taxon>Lepeophtheirus</taxon>
    </lineage>
</organism>
<gene>
    <name evidence="2" type="ORF">LSAA_274</name>
</gene>
<accession>A0A817FCZ3</accession>
<name>A0A817FCZ3_LEPSM</name>
<proteinExistence type="predicted"/>
<comment type="caution">
    <text evidence="2">The sequence shown here is derived from an EMBL/GenBank/DDBJ whole genome shotgun (WGS) entry which is preliminary data.</text>
</comment>
<dbReference type="Proteomes" id="UP000675881">
    <property type="component" value="Unassembled WGS sequence"/>
</dbReference>
<protein>
    <submittedName>
        <fullName evidence="2">REST</fullName>
    </submittedName>
</protein>
<keyword evidence="3" id="KW-1185">Reference proteome</keyword>
<evidence type="ECO:0000313" key="3">
    <source>
        <dbReference type="Proteomes" id="UP000675881"/>
    </source>
</evidence>